<dbReference type="GO" id="GO:0016740">
    <property type="term" value="F:transferase activity"/>
    <property type="evidence" value="ECO:0007669"/>
    <property type="project" value="UniProtKB-KW"/>
</dbReference>
<dbReference type="EMBL" id="WTUX01000019">
    <property type="protein sequence ID" value="MZR14905.1"/>
    <property type="molecule type" value="Genomic_DNA"/>
</dbReference>
<evidence type="ECO:0000256" key="1">
    <source>
        <dbReference type="ARBA" id="ARBA00012344"/>
    </source>
</evidence>
<dbReference type="InterPro" id="IPR006840">
    <property type="entry name" value="ChaC"/>
</dbReference>
<dbReference type="SUPFAM" id="SSF110857">
    <property type="entry name" value="Gamma-glutamyl cyclotransferase-like"/>
    <property type="match status" value="1"/>
</dbReference>
<evidence type="ECO:0000313" key="3">
    <source>
        <dbReference type="EMBL" id="MZR14905.1"/>
    </source>
</evidence>
<dbReference type="EC" id="4.3.2.7" evidence="1"/>
<keyword evidence="3" id="KW-0808">Transferase</keyword>
<name>A0A845M4F2_9RHOB</name>
<dbReference type="GO" id="GO:0061928">
    <property type="term" value="F:glutathione specific gamma-glutamylcyclotransferase activity"/>
    <property type="evidence" value="ECO:0007669"/>
    <property type="project" value="UniProtKB-EC"/>
</dbReference>
<dbReference type="InterPro" id="IPR036568">
    <property type="entry name" value="GGCT-like_sf"/>
</dbReference>
<protein>
    <recommendedName>
        <fullName evidence="1">glutathione-specific gamma-glutamylcyclotransferase</fullName>
        <ecNumber evidence="1">4.3.2.7</ecNumber>
    </recommendedName>
</protein>
<dbReference type="InterPro" id="IPR013024">
    <property type="entry name" value="GGCT-like"/>
</dbReference>
<reference evidence="3 4" key="1">
    <citation type="submission" date="2019-12" db="EMBL/GenBank/DDBJ databases">
        <title>Maritimibacter sp. nov. sp. isolated from sea sand.</title>
        <authorList>
            <person name="Kim J."/>
            <person name="Jeong S.E."/>
            <person name="Jung H.S."/>
            <person name="Jeon C.O."/>
        </authorList>
    </citation>
    <scope>NUCLEOTIDE SEQUENCE [LARGE SCALE GENOMIC DNA]</scope>
    <source>
        <strain evidence="3 4">DP07</strain>
    </source>
</reference>
<dbReference type="Pfam" id="PF04752">
    <property type="entry name" value="ChaC"/>
    <property type="match status" value="1"/>
</dbReference>
<evidence type="ECO:0000313" key="4">
    <source>
        <dbReference type="Proteomes" id="UP000467322"/>
    </source>
</evidence>
<keyword evidence="4" id="KW-1185">Reference proteome</keyword>
<dbReference type="Proteomes" id="UP000467322">
    <property type="component" value="Unassembled WGS sequence"/>
</dbReference>
<dbReference type="GO" id="GO:0006751">
    <property type="term" value="P:glutathione catabolic process"/>
    <property type="evidence" value="ECO:0007669"/>
    <property type="project" value="InterPro"/>
</dbReference>
<comment type="caution">
    <text evidence="3">The sequence shown here is derived from an EMBL/GenBank/DDBJ whole genome shotgun (WGS) entry which is preliminary data.</text>
</comment>
<dbReference type="Gene3D" id="3.10.490.10">
    <property type="entry name" value="Gamma-glutamyl cyclotransferase-like"/>
    <property type="match status" value="1"/>
</dbReference>
<sequence length="188" mass="21022">MSDPFFFGYGSLVNRRTHDYPEAHPARVTGWRRAWRKSARFDRCLLSAVPATEDYIDGLIAAVPGADWAALDEREGGYARHDASAAVRHPVERPLDIAIYAVDLERFPVPGDDDPVLLSYLDVVVQGFHTEFGRAGVDHFFETTENWHVPVLDDRAAPIYPRHQSLIEEETALVDEGLARVGARIVGL</sequence>
<gene>
    <name evidence="3" type="ORF">GQE99_17930</name>
</gene>
<dbReference type="AlphaFoldDB" id="A0A845M4F2"/>
<accession>A0A845M4F2</accession>
<keyword evidence="2" id="KW-0456">Lyase</keyword>
<dbReference type="CDD" id="cd06661">
    <property type="entry name" value="GGCT_like"/>
    <property type="match status" value="1"/>
</dbReference>
<dbReference type="RefSeq" id="WP_161353084.1">
    <property type="nucleotide sequence ID" value="NZ_WTUX01000019.1"/>
</dbReference>
<organism evidence="3 4">
    <name type="scientific">Maritimibacter harenae</name>
    <dbReference type="NCBI Taxonomy" id="2606218"/>
    <lineage>
        <taxon>Bacteria</taxon>
        <taxon>Pseudomonadati</taxon>
        <taxon>Pseudomonadota</taxon>
        <taxon>Alphaproteobacteria</taxon>
        <taxon>Rhodobacterales</taxon>
        <taxon>Roseobacteraceae</taxon>
        <taxon>Maritimibacter</taxon>
    </lineage>
</organism>
<proteinExistence type="predicted"/>
<evidence type="ECO:0000256" key="2">
    <source>
        <dbReference type="ARBA" id="ARBA00023239"/>
    </source>
</evidence>